<dbReference type="InterPro" id="IPR042100">
    <property type="entry name" value="Bug_dom1"/>
</dbReference>
<feature type="signal peptide" evidence="2">
    <location>
        <begin position="1"/>
        <end position="27"/>
    </location>
</feature>
<sequence length="326" mass="34035">MSRKPSRRLAPWIFAAAGVLAGAQAWAAYPDRPVRLIVPFPPGGASDQVGRVVAQYLGQRLGQTVVVENRGGAGGAIGVAAAAQAAPDGYTLLLGTAESFGIAENLTPGQSTPAVRDFTPIALVTRIPSVFVVNPQVQARTLTEFVNLAKSRPGRYHFGSPGTGTNVHLIGEMLKARFGLDIVHVPYKGGSPAVTDLLGGQIEMMPSAVAAVAPRIKDGALRALAVTSAERSPMLPEVPTMAEAGVPDFVAGGWFGVLARAGTPPEAVARLERELEAVTRMPEFKERMAGIGGEGKALTGPAFGDFITAETARWRDIIKTAGVKPD</sequence>
<dbReference type="OrthoDB" id="8676888at2"/>
<organism evidence="3 4">
    <name type="scientific">Pigmentiphaga kullae</name>
    <dbReference type="NCBI Taxonomy" id="151784"/>
    <lineage>
        <taxon>Bacteria</taxon>
        <taxon>Pseudomonadati</taxon>
        <taxon>Pseudomonadota</taxon>
        <taxon>Betaproteobacteria</taxon>
        <taxon>Burkholderiales</taxon>
        <taxon>Alcaligenaceae</taxon>
        <taxon>Pigmentiphaga</taxon>
    </lineage>
</organism>
<dbReference type="EMBL" id="SGXC01000001">
    <property type="protein sequence ID" value="RZS85175.1"/>
    <property type="molecule type" value="Genomic_DNA"/>
</dbReference>
<dbReference type="PIRSF" id="PIRSF017082">
    <property type="entry name" value="YflP"/>
    <property type="match status" value="1"/>
</dbReference>
<name>A0A4Q7NJE3_9BURK</name>
<dbReference type="PANTHER" id="PTHR42928">
    <property type="entry name" value="TRICARBOXYLATE-BINDING PROTEIN"/>
    <property type="match status" value="1"/>
</dbReference>
<evidence type="ECO:0000256" key="1">
    <source>
        <dbReference type="ARBA" id="ARBA00006987"/>
    </source>
</evidence>
<proteinExistence type="inferred from homology"/>
<protein>
    <submittedName>
        <fullName evidence="3">Tripartite-type tricarboxylate transporter receptor subunit TctC</fullName>
    </submittedName>
</protein>
<dbReference type="Gene3D" id="3.40.190.10">
    <property type="entry name" value="Periplasmic binding protein-like II"/>
    <property type="match status" value="1"/>
</dbReference>
<keyword evidence="2" id="KW-0732">Signal</keyword>
<dbReference type="SUPFAM" id="SSF53850">
    <property type="entry name" value="Periplasmic binding protein-like II"/>
    <property type="match status" value="1"/>
</dbReference>
<evidence type="ECO:0000313" key="4">
    <source>
        <dbReference type="Proteomes" id="UP000292445"/>
    </source>
</evidence>
<dbReference type="PANTHER" id="PTHR42928:SF5">
    <property type="entry name" value="BLR1237 PROTEIN"/>
    <property type="match status" value="1"/>
</dbReference>
<evidence type="ECO:0000313" key="3">
    <source>
        <dbReference type="EMBL" id="RZS85175.1"/>
    </source>
</evidence>
<comment type="caution">
    <text evidence="3">The sequence shown here is derived from an EMBL/GenBank/DDBJ whole genome shotgun (WGS) entry which is preliminary data.</text>
</comment>
<feature type="chain" id="PRO_5020935342" evidence="2">
    <location>
        <begin position="28"/>
        <end position="326"/>
    </location>
</feature>
<accession>A0A4Q7NJE3</accession>
<dbReference type="Proteomes" id="UP000292445">
    <property type="component" value="Unassembled WGS sequence"/>
</dbReference>
<dbReference type="RefSeq" id="WP_130356432.1">
    <property type="nucleotide sequence ID" value="NZ_SGXC01000001.1"/>
</dbReference>
<dbReference type="InterPro" id="IPR005064">
    <property type="entry name" value="BUG"/>
</dbReference>
<reference evidence="3 4" key="1">
    <citation type="submission" date="2019-02" db="EMBL/GenBank/DDBJ databases">
        <title>Genomic Encyclopedia of Type Strains, Phase IV (KMG-IV): sequencing the most valuable type-strain genomes for metagenomic binning, comparative biology and taxonomic classification.</title>
        <authorList>
            <person name="Goeker M."/>
        </authorList>
    </citation>
    <scope>NUCLEOTIDE SEQUENCE [LARGE SCALE GENOMIC DNA]</scope>
    <source>
        <strain evidence="3 4">K24</strain>
    </source>
</reference>
<dbReference type="Gene3D" id="3.40.190.150">
    <property type="entry name" value="Bordetella uptake gene, domain 1"/>
    <property type="match status" value="1"/>
</dbReference>
<evidence type="ECO:0000256" key="2">
    <source>
        <dbReference type="SAM" id="SignalP"/>
    </source>
</evidence>
<dbReference type="AlphaFoldDB" id="A0A4Q7NJE3"/>
<comment type="similarity">
    <text evidence="1">Belongs to the UPF0065 (bug) family.</text>
</comment>
<dbReference type="Pfam" id="PF03401">
    <property type="entry name" value="TctC"/>
    <property type="match status" value="1"/>
</dbReference>
<gene>
    <name evidence="3" type="ORF">EV675_1198</name>
</gene>
<keyword evidence="4" id="KW-1185">Reference proteome</keyword>
<dbReference type="CDD" id="cd07012">
    <property type="entry name" value="PBP2_Bug_TTT"/>
    <property type="match status" value="1"/>
</dbReference>
<keyword evidence="3" id="KW-0675">Receptor</keyword>